<keyword evidence="4" id="KW-0479">Metal-binding</keyword>
<evidence type="ECO:0000256" key="7">
    <source>
        <dbReference type="ARBA" id="ARBA00038093"/>
    </source>
</evidence>
<evidence type="ECO:0000256" key="1">
    <source>
        <dbReference type="ARBA" id="ARBA00001946"/>
    </source>
</evidence>
<comment type="cofactor">
    <cofactor evidence="1">
        <name>Mg(2+)</name>
        <dbReference type="ChEBI" id="CHEBI:18420"/>
    </cofactor>
</comment>
<dbReference type="Gene3D" id="3.40.50.1010">
    <property type="entry name" value="5'-nuclease"/>
    <property type="match status" value="1"/>
</dbReference>
<evidence type="ECO:0000313" key="10">
    <source>
        <dbReference type="Proteomes" id="UP000245539"/>
    </source>
</evidence>
<keyword evidence="10" id="KW-1185">Reference proteome</keyword>
<name>A0A317CKY2_9GAMM</name>
<dbReference type="InterPro" id="IPR029060">
    <property type="entry name" value="PIN-like_dom_sf"/>
</dbReference>
<dbReference type="RefSeq" id="WP_109837777.1">
    <property type="nucleotide sequence ID" value="NZ_QGKM01000029.1"/>
</dbReference>
<keyword evidence="5" id="KW-0378">Hydrolase</keyword>
<dbReference type="PANTHER" id="PTHR33653:SF1">
    <property type="entry name" value="RIBONUCLEASE VAPC2"/>
    <property type="match status" value="1"/>
</dbReference>
<dbReference type="Proteomes" id="UP000245539">
    <property type="component" value="Unassembled WGS sequence"/>
</dbReference>
<organism evidence="9 10">
    <name type="scientific">Leucothrix pacifica</name>
    <dbReference type="NCBI Taxonomy" id="1247513"/>
    <lineage>
        <taxon>Bacteria</taxon>
        <taxon>Pseudomonadati</taxon>
        <taxon>Pseudomonadota</taxon>
        <taxon>Gammaproteobacteria</taxon>
        <taxon>Thiotrichales</taxon>
        <taxon>Thiotrichaceae</taxon>
        <taxon>Leucothrix</taxon>
    </lineage>
</organism>
<feature type="domain" description="PIN" evidence="8">
    <location>
        <begin position="3"/>
        <end position="124"/>
    </location>
</feature>
<dbReference type="Pfam" id="PF01850">
    <property type="entry name" value="PIN"/>
    <property type="match status" value="1"/>
</dbReference>
<dbReference type="InterPro" id="IPR002716">
    <property type="entry name" value="PIN_dom"/>
</dbReference>
<sequence length="135" mass="15352">MSYVIDTDILIYFLKNNSNVVEQFSKHSLSVLATTRINATELLFGAHNSNNPQRSLMVHRSLLAELDIYEFGESASEIYASEKAWLRQQGNMMDDMDLLIASICLAESKTLVTNNTKHFQRVRGLNLENWAQVAK</sequence>
<evidence type="ECO:0000313" key="9">
    <source>
        <dbReference type="EMBL" id="PWQ97012.1"/>
    </source>
</evidence>
<keyword evidence="6" id="KW-0460">Magnesium</keyword>
<dbReference type="EMBL" id="QGKM01000029">
    <property type="protein sequence ID" value="PWQ97012.1"/>
    <property type="molecule type" value="Genomic_DNA"/>
</dbReference>
<evidence type="ECO:0000256" key="6">
    <source>
        <dbReference type="ARBA" id="ARBA00022842"/>
    </source>
</evidence>
<dbReference type="SUPFAM" id="SSF88723">
    <property type="entry name" value="PIN domain-like"/>
    <property type="match status" value="1"/>
</dbReference>
<dbReference type="InterPro" id="IPR050556">
    <property type="entry name" value="Type_II_TA_system_RNase"/>
</dbReference>
<evidence type="ECO:0000256" key="3">
    <source>
        <dbReference type="ARBA" id="ARBA00022722"/>
    </source>
</evidence>
<evidence type="ECO:0000259" key="8">
    <source>
        <dbReference type="Pfam" id="PF01850"/>
    </source>
</evidence>
<reference evidence="9 10" key="1">
    <citation type="submission" date="2018-05" db="EMBL/GenBank/DDBJ databases">
        <title>Leucothrix arctica sp. nov., isolated from Arctic seawater.</title>
        <authorList>
            <person name="Choi A."/>
            <person name="Baek K."/>
        </authorList>
    </citation>
    <scope>NUCLEOTIDE SEQUENCE [LARGE SCALE GENOMIC DNA]</scope>
    <source>
        <strain evidence="9 10">JCM 18388</strain>
    </source>
</reference>
<dbReference type="AlphaFoldDB" id="A0A317CKY2"/>
<keyword evidence="2" id="KW-1277">Toxin-antitoxin system</keyword>
<comment type="caution">
    <text evidence="9">The sequence shown here is derived from an EMBL/GenBank/DDBJ whole genome shotgun (WGS) entry which is preliminary data.</text>
</comment>
<protein>
    <recommendedName>
        <fullName evidence="8">PIN domain-containing protein</fullName>
    </recommendedName>
</protein>
<proteinExistence type="inferred from homology"/>
<keyword evidence="3" id="KW-0540">Nuclease</keyword>
<dbReference type="GO" id="GO:0016787">
    <property type="term" value="F:hydrolase activity"/>
    <property type="evidence" value="ECO:0007669"/>
    <property type="project" value="UniProtKB-KW"/>
</dbReference>
<dbReference type="GO" id="GO:0004518">
    <property type="term" value="F:nuclease activity"/>
    <property type="evidence" value="ECO:0007669"/>
    <property type="project" value="UniProtKB-KW"/>
</dbReference>
<evidence type="ECO:0000256" key="4">
    <source>
        <dbReference type="ARBA" id="ARBA00022723"/>
    </source>
</evidence>
<evidence type="ECO:0000256" key="5">
    <source>
        <dbReference type="ARBA" id="ARBA00022801"/>
    </source>
</evidence>
<dbReference type="PANTHER" id="PTHR33653">
    <property type="entry name" value="RIBONUCLEASE VAPC2"/>
    <property type="match status" value="1"/>
</dbReference>
<evidence type="ECO:0000256" key="2">
    <source>
        <dbReference type="ARBA" id="ARBA00022649"/>
    </source>
</evidence>
<dbReference type="OrthoDB" id="5775069at2"/>
<dbReference type="GO" id="GO:0046872">
    <property type="term" value="F:metal ion binding"/>
    <property type="evidence" value="ECO:0007669"/>
    <property type="project" value="UniProtKB-KW"/>
</dbReference>
<comment type="similarity">
    <text evidence="7">Belongs to the PINc/VapC protein family.</text>
</comment>
<accession>A0A317CKY2</accession>
<gene>
    <name evidence="9" type="ORF">DKW60_11360</name>
</gene>